<feature type="region of interest" description="Disordered" evidence="1">
    <location>
        <begin position="82"/>
        <end position="104"/>
    </location>
</feature>
<dbReference type="EMBL" id="ML170169">
    <property type="protein sequence ID" value="TDL23626.1"/>
    <property type="molecule type" value="Genomic_DNA"/>
</dbReference>
<evidence type="ECO:0000313" key="3">
    <source>
        <dbReference type="Proteomes" id="UP000294933"/>
    </source>
</evidence>
<protein>
    <submittedName>
        <fullName evidence="2">Uncharacterized protein</fullName>
    </submittedName>
</protein>
<dbReference type="Proteomes" id="UP000294933">
    <property type="component" value="Unassembled WGS sequence"/>
</dbReference>
<evidence type="ECO:0000256" key="1">
    <source>
        <dbReference type="SAM" id="MobiDB-lite"/>
    </source>
</evidence>
<gene>
    <name evidence="2" type="ORF">BD410DRAFT_142929</name>
</gene>
<dbReference type="VEuPathDB" id="FungiDB:BD410DRAFT_142929"/>
<name>A0A4Y7Q8G7_9AGAM</name>
<keyword evidence="3" id="KW-1185">Reference proteome</keyword>
<proteinExistence type="predicted"/>
<dbReference type="OrthoDB" id="432970at2759"/>
<accession>A0A4Y7Q8G7</accession>
<reference evidence="2 3" key="1">
    <citation type="submission" date="2018-06" db="EMBL/GenBank/DDBJ databases">
        <title>A transcriptomic atlas of mushroom development highlights an independent origin of complex multicellularity.</title>
        <authorList>
            <consortium name="DOE Joint Genome Institute"/>
            <person name="Krizsan K."/>
            <person name="Almasi E."/>
            <person name="Merenyi Z."/>
            <person name="Sahu N."/>
            <person name="Viragh M."/>
            <person name="Koszo T."/>
            <person name="Mondo S."/>
            <person name="Kiss B."/>
            <person name="Balint B."/>
            <person name="Kues U."/>
            <person name="Barry K."/>
            <person name="Hegedus J.C."/>
            <person name="Henrissat B."/>
            <person name="Johnson J."/>
            <person name="Lipzen A."/>
            <person name="Ohm R."/>
            <person name="Nagy I."/>
            <person name="Pangilinan J."/>
            <person name="Yan J."/>
            <person name="Xiong Y."/>
            <person name="Grigoriev I.V."/>
            <person name="Hibbett D.S."/>
            <person name="Nagy L.G."/>
        </authorList>
    </citation>
    <scope>NUCLEOTIDE SEQUENCE [LARGE SCALE GENOMIC DNA]</scope>
    <source>
        <strain evidence="2 3">SZMC22713</strain>
    </source>
</reference>
<sequence length="104" mass="12229">MKEAPEKDTILLQFPWSQTKIKHHFTVNLLLAQRDLHGTDPRFGYWTKFSAPYGSRLLADAHIGEEAGWKLPLDEIPTLTFQYRTPPTRRPPSPQMQDWKSYYK</sequence>
<dbReference type="AlphaFoldDB" id="A0A4Y7Q8G7"/>
<organism evidence="2 3">
    <name type="scientific">Rickenella mellea</name>
    <dbReference type="NCBI Taxonomy" id="50990"/>
    <lineage>
        <taxon>Eukaryota</taxon>
        <taxon>Fungi</taxon>
        <taxon>Dikarya</taxon>
        <taxon>Basidiomycota</taxon>
        <taxon>Agaricomycotina</taxon>
        <taxon>Agaricomycetes</taxon>
        <taxon>Hymenochaetales</taxon>
        <taxon>Rickenellaceae</taxon>
        <taxon>Rickenella</taxon>
    </lineage>
</organism>
<evidence type="ECO:0000313" key="2">
    <source>
        <dbReference type="EMBL" id="TDL23626.1"/>
    </source>
</evidence>